<dbReference type="VEuPathDB" id="VectorBase:ISCI002257"/>
<reference evidence="3 5" key="1">
    <citation type="submission" date="2008-03" db="EMBL/GenBank/DDBJ databases">
        <title>Annotation of Ixodes scapularis.</title>
        <authorList>
            <consortium name="Ixodes scapularis Genome Project Consortium"/>
            <person name="Caler E."/>
            <person name="Hannick L.I."/>
            <person name="Bidwell S."/>
            <person name="Joardar V."/>
            <person name="Thiagarajan M."/>
            <person name="Amedeo P."/>
            <person name="Galinsky K.J."/>
            <person name="Schobel S."/>
            <person name="Inman J."/>
            <person name="Hostetler J."/>
            <person name="Miller J."/>
            <person name="Hammond M."/>
            <person name="Megy K."/>
            <person name="Lawson D."/>
            <person name="Kodira C."/>
            <person name="Sutton G."/>
            <person name="Meyer J."/>
            <person name="Hill C.A."/>
            <person name="Birren B."/>
            <person name="Nene V."/>
            <person name="Collins F."/>
            <person name="Alarcon-Chaidez F."/>
            <person name="Wikel S."/>
            <person name="Strausberg R."/>
        </authorList>
    </citation>
    <scope>NUCLEOTIDE SEQUENCE [LARGE SCALE GENOMIC DNA]</scope>
    <source>
        <strain evidence="5">Wikel</strain>
        <strain evidence="3">Wikel colony</strain>
    </source>
</reference>
<dbReference type="EMBL" id="ABJB011091742">
    <property type="status" value="NOT_ANNOTATED_CDS"/>
    <property type="molecule type" value="Genomic_DNA"/>
</dbReference>
<evidence type="ECO:0000313" key="4">
    <source>
        <dbReference type="EnsemblMetazoa" id="ISCW002257-PA"/>
    </source>
</evidence>
<evidence type="ECO:0000256" key="1">
    <source>
        <dbReference type="ARBA" id="ARBA00007357"/>
    </source>
</evidence>
<dbReference type="HOGENOM" id="CLU_1361770_0_0_1"/>
<reference evidence="4" key="2">
    <citation type="submission" date="2020-05" db="UniProtKB">
        <authorList>
            <consortium name="EnsemblMetazoa"/>
        </authorList>
    </citation>
    <scope>IDENTIFICATION</scope>
    <source>
        <strain evidence="4">wikel</strain>
    </source>
</reference>
<comment type="similarity">
    <text evidence="1">Belongs to the peptidase M13 family.</text>
</comment>
<dbReference type="InterPro" id="IPR042089">
    <property type="entry name" value="Peptidase_M13_dom_2"/>
</dbReference>
<dbReference type="InterPro" id="IPR008753">
    <property type="entry name" value="Peptidase_M13_N"/>
</dbReference>
<evidence type="ECO:0000313" key="3">
    <source>
        <dbReference type="EMBL" id="EEC03229.1"/>
    </source>
</evidence>
<dbReference type="EC" id="3.4.24.71" evidence="3"/>
<feature type="domain" description="Peptidase M13 N-terminal" evidence="2">
    <location>
        <begin position="10"/>
        <end position="156"/>
    </location>
</feature>
<dbReference type="PaxDb" id="6945-B7P9F7"/>
<evidence type="ECO:0000313" key="5">
    <source>
        <dbReference type="Proteomes" id="UP000001555"/>
    </source>
</evidence>
<dbReference type="EMBL" id="ABJB010020071">
    <property type="status" value="NOT_ANNOTATED_CDS"/>
    <property type="molecule type" value="Genomic_DNA"/>
</dbReference>
<dbReference type="InterPro" id="IPR024079">
    <property type="entry name" value="MetalloPept_cat_dom_sf"/>
</dbReference>
<dbReference type="VEuPathDB" id="VectorBase:ISCW002257"/>
<keyword evidence="5" id="KW-1185">Reference proteome</keyword>
<sequence>MERAQLFRDPCLDFDAFACGRFVQDHAAPDDHYFTNTLISMQDIIFVRLKKLLEDTSSSNRSTAVSKVKTLYNSCMNTSSVEHGSVALLRDLLRDEGGMGAWPALEEPEPLTLQSLGLERRLAVLRVHGVEPFFQLHVGQDEKNASMHVVQISHMGDYEGGGGSGAANTTSENQSYDSAMVSVTLAELHEMAPELTYAFGP</sequence>
<dbReference type="PROSITE" id="PS51885">
    <property type="entry name" value="NEPRILYSIN"/>
    <property type="match status" value="1"/>
</dbReference>
<dbReference type="VEuPathDB" id="VectorBase:ISCP_032207"/>
<dbReference type="EMBL" id="ABJB010616130">
    <property type="status" value="NOT_ANNOTATED_CDS"/>
    <property type="molecule type" value="Genomic_DNA"/>
</dbReference>
<dbReference type="PANTHER" id="PTHR11733:SF167">
    <property type="entry name" value="FI17812P1-RELATED"/>
    <property type="match status" value="1"/>
</dbReference>
<dbReference type="EMBL" id="DS663126">
    <property type="protein sequence ID" value="EEC03229.1"/>
    <property type="molecule type" value="Genomic_DNA"/>
</dbReference>
<dbReference type="Proteomes" id="UP000001555">
    <property type="component" value="Unassembled WGS sequence"/>
</dbReference>
<protein>
    <submittedName>
        <fullName evidence="3 4">Endothelin-converting enzyme, putative</fullName>
        <ecNumber evidence="3">3.4.24.71</ecNumber>
    </submittedName>
</protein>
<dbReference type="AlphaFoldDB" id="B7P9F7"/>
<gene>
    <name evidence="3" type="ORF">IscW_ISCW002257</name>
</gene>
<dbReference type="GO" id="GO:0004222">
    <property type="term" value="F:metalloendopeptidase activity"/>
    <property type="evidence" value="ECO:0007669"/>
    <property type="project" value="UniProtKB-EC"/>
</dbReference>
<dbReference type="InterPro" id="IPR000718">
    <property type="entry name" value="Peptidase_M13"/>
</dbReference>
<dbReference type="Gene3D" id="1.10.1380.10">
    <property type="entry name" value="Neutral endopeptidase , domain2"/>
    <property type="match status" value="1"/>
</dbReference>
<dbReference type="Gene3D" id="3.40.390.10">
    <property type="entry name" value="Collagenase (Catalytic Domain)"/>
    <property type="match status" value="1"/>
</dbReference>
<proteinExistence type="inferred from homology"/>
<keyword evidence="3" id="KW-0378">Hydrolase</keyword>
<accession>B7P9F7</accession>
<dbReference type="EnsemblMetazoa" id="ISCW002257-RA">
    <property type="protein sequence ID" value="ISCW002257-PA"/>
    <property type="gene ID" value="ISCW002257"/>
</dbReference>
<name>B7P9F7_IXOSC</name>
<organism>
    <name type="scientific">Ixodes scapularis</name>
    <name type="common">Black-legged tick</name>
    <name type="synonym">Deer tick</name>
    <dbReference type="NCBI Taxonomy" id="6945"/>
    <lineage>
        <taxon>Eukaryota</taxon>
        <taxon>Metazoa</taxon>
        <taxon>Ecdysozoa</taxon>
        <taxon>Arthropoda</taxon>
        <taxon>Chelicerata</taxon>
        <taxon>Arachnida</taxon>
        <taxon>Acari</taxon>
        <taxon>Parasitiformes</taxon>
        <taxon>Ixodida</taxon>
        <taxon>Ixodoidea</taxon>
        <taxon>Ixodidae</taxon>
        <taxon>Ixodinae</taxon>
        <taxon>Ixodes</taxon>
    </lineage>
</organism>
<dbReference type="PANTHER" id="PTHR11733">
    <property type="entry name" value="ZINC METALLOPROTEASE FAMILY M13 NEPRILYSIN-RELATED"/>
    <property type="match status" value="1"/>
</dbReference>
<dbReference type="OrthoDB" id="6475849at2759"/>
<dbReference type="Pfam" id="PF05649">
    <property type="entry name" value="Peptidase_M13_N"/>
    <property type="match status" value="1"/>
</dbReference>
<dbReference type="EMBL" id="ABJB010591685">
    <property type="status" value="NOT_ANNOTATED_CDS"/>
    <property type="molecule type" value="Genomic_DNA"/>
</dbReference>
<dbReference type="SUPFAM" id="SSF55486">
    <property type="entry name" value="Metalloproteases ('zincins'), catalytic domain"/>
    <property type="match status" value="1"/>
</dbReference>
<dbReference type="GO" id="GO:0006508">
    <property type="term" value="P:proteolysis"/>
    <property type="evidence" value="ECO:0007669"/>
    <property type="project" value="InterPro"/>
</dbReference>
<dbReference type="InParanoid" id="B7P9F7"/>
<evidence type="ECO:0000259" key="2">
    <source>
        <dbReference type="Pfam" id="PF05649"/>
    </source>
</evidence>